<comment type="caution">
    <text evidence="2">The sequence shown here is derived from an EMBL/GenBank/DDBJ whole genome shotgun (WGS) entry which is preliminary data.</text>
</comment>
<evidence type="ECO:0000313" key="2">
    <source>
        <dbReference type="EMBL" id="PWA61050.1"/>
    </source>
</evidence>
<evidence type="ECO:0000256" key="1">
    <source>
        <dbReference type="SAM" id="MobiDB-lite"/>
    </source>
</evidence>
<dbReference type="AlphaFoldDB" id="A0A2U1MIF0"/>
<reference evidence="2 3" key="1">
    <citation type="journal article" date="2018" name="Mol. Plant">
        <title>The genome of Artemisia annua provides insight into the evolution of Asteraceae family and artemisinin biosynthesis.</title>
        <authorList>
            <person name="Shen Q."/>
            <person name="Zhang L."/>
            <person name="Liao Z."/>
            <person name="Wang S."/>
            <person name="Yan T."/>
            <person name="Shi P."/>
            <person name="Liu M."/>
            <person name="Fu X."/>
            <person name="Pan Q."/>
            <person name="Wang Y."/>
            <person name="Lv Z."/>
            <person name="Lu X."/>
            <person name="Zhang F."/>
            <person name="Jiang W."/>
            <person name="Ma Y."/>
            <person name="Chen M."/>
            <person name="Hao X."/>
            <person name="Li L."/>
            <person name="Tang Y."/>
            <person name="Lv G."/>
            <person name="Zhou Y."/>
            <person name="Sun X."/>
            <person name="Brodelius P.E."/>
            <person name="Rose J.K.C."/>
            <person name="Tang K."/>
        </authorList>
    </citation>
    <scope>NUCLEOTIDE SEQUENCE [LARGE SCALE GENOMIC DNA]</scope>
    <source>
        <strain evidence="3">cv. Huhao1</strain>
        <tissue evidence="2">Leaf</tissue>
    </source>
</reference>
<feature type="region of interest" description="Disordered" evidence="1">
    <location>
        <begin position="1"/>
        <end position="33"/>
    </location>
</feature>
<gene>
    <name evidence="2" type="ORF">CTI12_AA375900</name>
</gene>
<dbReference type="EMBL" id="PKPP01005197">
    <property type="protein sequence ID" value="PWA61050.1"/>
    <property type="molecule type" value="Genomic_DNA"/>
</dbReference>
<accession>A0A2U1MIF0</accession>
<proteinExistence type="predicted"/>
<evidence type="ECO:0000313" key="3">
    <source>
        <dbReference type="Proteomes" id="UP000245207"/>
    </source>
</evidence>
<feature type="region of interest" description="Disordered" evidence="1">
    <location>
        <begin position="112"/>
        <end position="135"/>
    </location>
</feature>
<keyword evidence="3" id="KW-1185">Reference proteome</keyword>
<sequence length="135" mass="15391">MGTKKEIQKNLNTRKRSQEGEKSQSSSNFLDPKRRRLMMDNSEWIPHDQALLTLFGNVRHGDDTSLGKTYNVVFYRSVAERLSGSEGIDIGDKDVASRLRILKQVFHGNPAPLEKDYEEVGLESGEGDDEEEEEY</sequence>
<organism evidence="2 3">
    <name type="scientific">Artemisia annua</name>
    <name type="common">Sweet wormwood</name>
    <dbReference type="NCBI Taxonomy" id="35608"/>
    <lineage>
        <taxon>Eukaryota</taxon>
        <taxon>Viridiplantae</taxon>
        <taxon>Streptophyta</taxon>
        <taxon>Embryophyta</taxon>
        <taxon>Tracheophyta</taxon>
        <taxon>Spermatophyta</taxon>
        <taxon>Magnoliopsida</taxon>
        <taxon>eudicotyledons</taxon>
        <taxon>Gunneridae</taxon>
        <taxon>Pentapetalae</taxon>
        <taxon>asterids</taxon>
        <taxon>campanulids</taxon>
        <taxon>Asterales</taxon>
        <taxon>Asteraceae</taxon>
        <taxon>Asteroideae</taxon>
        <taxon>Anthemideae</taxon>
        <taxon>Artemisiinae</taxon>
        <taxon>Artemisia</taxon>
    </lineage>
</organism>
<name>A0A2U1MIF0_ARTAN</name>
<dbReference type="Proteomes" id="UP000245207">
    <property type="component" value="Unassembled WGS sequence"/>
</dbReference>
<feature type="compositionally biased region" description="Acidic residues" evidence="1">
    <location>
        <begin position="116"/>
        <end position="135"/>
    </location>
</feature>
<protein>
    <submittedName>
        <fullName evidence="2">Uncharacterized protein</fullName>
    </submittedName>
</protein>